<feature type="region of interest" description="Disordered" evidence="1">
    <location>
        <begin position="1"/>
        <end position="51"/>
    </location>
</feature>
<reference evidence="2" key="1">
    <citation type="submission" date="2023-05" db="EMBL/GenBank/DDBJ databases">
        <title>Nepenthes gracilis genome sequencing.</title>
        <authorList>
            <person name="Fukushima K."/>
        </authorList>
    </citation>
    <scope>NUCLEOTIDE SEQUENCE</scope>
    <source>
        <strain evidence="2">SING2019-196</strain>
    </source>
</reference>
<evidence type="ECO:0000313" key="2">
    <source>
        <dbReference type="EMBL" id="GMH19295.1"/>
    </source>
</evidence>
<proteinExistence type="predicted"/>
<gene>
    <name evidence="2" type="ORF">Nepgr_021136</name>
</gene>
<keyword evidence="3" id="KW-1185">Reference proteome</keyword>
<evidence type="ECO:0000256" key="1">
    <source>
        <dbReference type="SAM" id="MobiDB-lite"/>
    </source>
</evidence>
<dbReference type="Proteomes" id="UP001279734">
    <property type="component" value="Unassembled WGS sequence"/>
</dbReference>
<dbReference type="AlphaFoldDB" id="A0AAD3SWQ0"/>
<feature type="region of interest" description="Disordered" evidence="1">
    <location>
        <begin position="105"/>
        <end position="207"/>
    </location>
</feature>
<organism evidence="2 3">
    <name type="scientific">Nepenthes gracilis</name>
    <name type="common">Slender pitcher plant</name>
    <dbReference type="NCBI Taxonomy" id="150966"/>
    <lineage>
        <taxon>Eukaryota</taxon>
        <taxon>Viridiplantae</taxon>
        <taxon>Streptophyta</taxon>
        <taxon>Embryophyta</taxon>
        <taxon>Tracheophyta</taxon>
        <taxon>Spermatophyta</taxon>
        <taxon>Magnoliopsida</taxon>
        <taxon>eudicotyledons</taxon>
        <taxon>Gunneridae</taxon>
        <taxon>Pentapetalae</taxon>
        <taxon>Caryophyllales</taxon>
        <taxon>Nepenthaceae</taxon>
        <taxon>Nepenthes</taxon>
    </lineage>
</organism>
<sequence>MQKGTLPPRANPSLQKAKLENPKRPVIQAKSHPDKYSPNWQTRPYLSESSDSEGSLCLLDLACFQVPSCSGGEGVTTENHEARGELASAIIGGFGSNAPKKAAFAKSVTSSDVGTVQSREGGGGRTPTNCEGTCALEDPRDTSDFKESEDGIETEARNEGKESETGSENMGLGLRGEDSGGLEGPTKASGAAGGGGEWEEQPGNDKN</sequence>
<name>A0AAD3SWQ0_NEPGR</name>
<accession>A0AAD3SWQ0</accession>
<feature type="compositionally biased region" description="Polar residues" evidence="1">
    <location>
        <begin position="38"/>
        <end position="51"/>
    </location>
</feature>
<comment type="caution">
    <text evidence="2">The sequence shown here is derived from an EMBL/GenBank/DDBJ whole genome shotgun (WGS) entry which is preliminary data.</text>
</comment>
<evidence type="ECO:0000313" key="3">
    <source>
        <dbReference type="Proteomes" id="UP001279734"/>
    </source>
</evidence>
<dbReference type="EMBL" id="BSYO01000020">
    <property type="protein sequence ID" value="GMH19295.1"/>
    <property type="molecule type" value="Genomic_DNA"/>
</dbReference>
<feature type="compositionally biased region" description="Basic and acidic residues" evidence="1">
    <location>
        <begin position="137"/>
        <end position="164"/>
    </location>
</feature>
<protein>
    <submittedName>
        <fullName evidence="2">Uncharacterized protein</fullName>
    </submittedName>
</protein>
<feature type="compositionally biased region" description="Acidic residues" evidence="1">
    <location>
        <begin position="197"/>
        <end position="207"/>
    </location>
</feature>
<feature type="compositionally biased region" description="Polar residues" evidence="1">
    <location>
        <begin position="107"/>
        <end position="118"/>
    </location>
</feature>